<evidence type="ECO:0000313" key="2">
    <source>
        <dbReference type="Proteomes" id="UP000007755"/>
    </source>
</evidence>
<proteinExistence type="predicted"/>
<reference evidence="1" key="1">
    <citation type="submission" date="2011-02" db="EMBL/GenBank/DDBJ databases">
        <title>The genome of the leaf-cutting ant Acromyrmex echinatior suggests key adaptations to social evolution and fungus farming.</title>
        <authorList>
            <person name="Nygaard S."/>
            <person name="Zhang G."/>
        </authorList>
    </citation>
    <scope>NUCLEOTIDE SEQUENCE</scope>
</reference>
<dbReference type="InParanoid" id="F4X5B4"/>
<name>F4X5B4_ACREC</name>
<evidence type="ECO:0000313" key="1">
    <source>
        <dbReference type="EMBL" id="EGI58362.1"/>
    </source>
</evidence>
<keyword evidence="2" id="KW-1185">Reference proteome</keyword>
<dbReference type="Proteomes" id="UP000007755">
    <property type="component" value="Unassembled WGS sequence"/>
</dbReference>
<sequence length="105" mass="11792">MYQNQARGCFMDGNARKYALLVLLLDYGTAETPEKLCLDTLEYMCVQVKVKRKQIEDLFQTDTVFVDLATRRTAGCSRTQAGRVNAGSKVLVRTEFPTLDAGYEA</sequence>
<protein>
    <submittedName>
        <fullName evidence="1">Uncharacterized protein</fullName>
    </submittedName>
</protein>
<dbReference type="AlphaFoldDB" id="F4X5B4"/>
<accession>F4X5B4</accession>
<gene>
    <name evidence="1" type="ORF">G5I_13542</name>
</gene>
<dbReference type="EMBL" id="GL888705">
    <property type="protein sequence ID" value="EGI58362.1"/>
    <property type="molecule type" value="Genomic_DNA"/>
</dbReference>
<organism evidence="2">
    <name type="scientific">Acromyrmex echinatior</name>
    <name type="common">Panamanian leafcutter ant</name>
    <name type="synonym">Acromyrmex octospinosus echinatior</name>
    <dbReference type="NCBI Taxonomy" id="103372"/>
    <lineage>
        <taxon>Eukaryota</taxon>
        <taxon>Metazoa</taxon>
        <taxon>Ecdysozoa</taxon>
        <taxon>Arthropoda</taxon>
        <taxon>Hexapoda</taxon>
        <taxon>Insecta</taxon>
        <taxon>Pterygota</taxon>
        <taxon>Neoptera</taxon>
        <taxon>Endopterygota</taxon>
        <taxon>Hymenoptera</taxon>
        <taxon>Apocrita</taxon>
        <taxon>Aculeata</taxon>
        <taxon>Formicoidea</taxon>
        <taxon>Formicidae</taxon>
        <taxon>Myrmicinae</taxon>
        <taxon>Acromyrmex</taxon>
    </lineage>
</organism>